<protein>
    <recommendedName>
        <fullName evidence="2">DUF4220 domain-containing protein</fullName>
    </recommendedName>
</protein>
<feature type="domain" description="DUF4220" evidence="2">
    <location>
        <begin position="108"/>
        <end position="361"/>
    </location>
</feature>
<evidence type="ECO:0000313" key="3">
    <source>
        <dbReference type="EnsemblPlants" id="TraesCS2A02G011200.1"/>
    </source>
</evidence>
<dbReference type="PANTHER" id="PTHR31325">
    <property type="entry name" value="OS01G0798800 PROTEIN-RELATED"/>
    <property type="match status" value="1"/>
</dbReference>
<dbReference type="InterPro" id="IPR025315">
    <property type="entry name" value="DUF4220"/>
</dbReference>
<keyword evidence="4" id="KW-1185">Reference proteome</keyword>
<proteinExistence type="predicted"/>
<keyword evidence="1" id="KW-0812">Transmembrane</keyword>
<dbReference type="Gramene" id="TraesCS2A02G011200.1">
    <property type="protein sequence ID" value="TraesCS2A02G011200.1"/>
    <property type="gene ID" value="TraesCS2A02G011200"/>
</dbReference>
<evidence type="ECO:0000259" key="2">
    <source>
        <dbReference type="Pfam" id="PF13968"/>
    </source>
</evidence>
<evidence type="ECO:0000313" key="4">
    <source>
        <dbReference type="Proteomes" id="UP000019116"/>
    </source>
</evidence>
<name>A0A3B6ANW6_WHEAT</name>
<feature type="transmembrane region" description="Helical" evidence="1">
    <location>
        <begin position="289"/>
        <end position="310"/>
    </location>
</feature>
<dbReference type="OrthoDB" id="587089at2759"/>
<dbReference type="Pfam" id="PF04578">
    <property type="entry name" value="DUF594"/>
    <property type="match status" value="1"/>
</dbReference>
<dbReference type="EnsemblPlants" id="TraesCS2A02G011200.1">
    <property type="protein sequence ID" value="TraesCS2A02G011200.1"/>
    <property type="gene ID" value="TraesCS2A02G011200"/>
</dbReference>
<dbReference type="OMA" id="PAMLATH"/>
<dbReference type="STRING" id="4565.A0A3B6ANW6"/>
<feature type="transmembrane region" description="Helical" evidence="1">
    <location>
        <begin position="19"/>
        <end position="39"/>
    </location>
</feature>
<feature type="transmembrane region" description="Helical" evidence="1">
    <location>
        <begin position="51"/>
        <end position="70"/>
    </location>
</feature>
<dbReference type="Gramene" id="TraesCS2A03G0023800.1">
    <property type="protein sequence ID" value="TraesCS2A03G0023800.1.CDS"/>
    <property type="gene ID" value="TraesCS2A03G0023800"/>
</dbReference>
<feature type="transmembrane region" description="Helical" evidence="1">
    <location>
        <begin position="102"/>
        <end position="123"/>
    </location>
</feature>
<dbReference type="InterPro" id="IPR007658">
    <property type="entry name" value="DUF594"/>
</dbReference>
<dbReference type="AlphaFoldDB" id="A0A3B6ANW6"/>
<dbReference type="Proteomes" id="UP000019116">
    <property type="component" value="Chromosome 2A"/>
</dbReference>
<keyword evidence="1" id="KW-0472">Membrane</keyword>
<reference evidence="3" key="1">
    <citation type="submission" date="2018-08" db="EMBL/GenBank/DDBJ databases">
        <authorList>
            <person name="Rossello M."/>
        </authorList>
    </citation>
    <scope>NUCLEOTIDE SEQUENCE [LARGE SCALE GENOMIC DNA]</scope>
    <source>
        <strain evidence="3">cv. Chinese Spring</strain>
    </source>
</reference>
<reference evidence="3" key="2">
    <citation type="submission" date="2018-10" db="UniProtKB">
        <authorList>
            <consortium name="EnsemblPlants"/>
        </authorList>
    </citation>
    <scope>IDENTIFICATION</scope>
</reference>
<keyword evidence="1" id="KW-1133">Transmembrane helix</keyword>
<dbReference type="Pfam" id="PF13968">
    <property type="entry name" value="DUF4220"/>
    <property type="match status" value="1"/>
</dbReference>
<accession>A0A3B6ANW6</accession>
<organism evidence="3">
    <name type="scientific">Triticum aestivum</name>
    <name type="common">Wheat</name>
    <dbReference type="NCBI Taxonomy" id="4565"/>
    <lineage>
        <taxon>Eukaryota</taxon>
        <taxon>Viridiplantae</taxon>
        <taxon>Streptophyta</taxon>
        <taxon>Embryophyta</taxon>
        <taxon>Tracheophyta</taxon>
        <taxon>Spermatophyta</taxon>
        <taxon>Magnoliopsida</taxon>
        <taxon>Liliopsida</taxon>
        <taxon>Poales</taxon>
        <taxon>Poaceae</taxon>
        <taxon>BOP clade</taxon>
        <taxon>Pooideae</taxon>
        <taxon>Triticodae</taxon>
        <taxon>Triticeae</taxon>
        <taxon>Triticinae</taxon>
        <taxon>Triticum</taxon>
    </lineage>
</organism>
<evidence type="ECO:0000256" key="1">
    <source>
        <dbReference type="SAM" id="Phobius"/>
    </source>
</evidence>
<sequence>MAQASMHTTVMQVFSSLEIHALILLSFALQLFLFFSGGLRRRHCHMLLTTSIWLSYLSADFIAAYALGYLSRQLSCGHLSFLSTLEGRTPPSMPGHVCVVEVGGIGTLPLVIPAAFLFVAGIIKYGERIWALKLGNQKGLRTSTSGEAKKASLEVEGSEQYVQTYQAIIKYAALHTKGAVRGIFAGQDLYDMDLQSRSKFRDLHRYDMEYVQDKFKIAEIELSIMYDSLFTKSRVIQTTAGAILRCVSLASTVVAFVLYVKMMMSGSVDAEQTAVAYKDDYRRSGIDAAITYALFVGTFFLEACSIFIVMMSPWEWPFLEARAGWYSRVLLNRVAWPIFMKIQPETKPWWSNSMGQYNLFSSSRSMSAEGHRWWNRTIRMAKKMAGVFGATDVWNKINNTKHTQVTREIKDLIHDSLGLVDLVFGQPQSIRVPRNYKVLLSISFEHALLTLHLWTDEVLQKAAKSTMVMNSIRTTQDQEAARQQCLMDTCKRLSDYMVYLMVTHPAMLATHQHQRAGSTGEGLTFLALANGVPESQRGIHAELEKLEQLWVRMLVYAAGKCRPEEHARRLSAGGELITFAWMLLAHRGMGDVQHRVSLFSGQTVPGANLLEFETSAN</sequence>